<gene>
    <name evidence="1" type="ORF">dnm_063590</name>
</gene>
<keyword evidence="2" id="KW-1185">Reference proteome</keyword>
<evidence type="ECO:0000313" key="2">
    <source>
        <dbReference type="Proteomes" id="UP000663722"/>
    </source>
</evidence>
<dbReference type="EMBL" id="CP061800">
    <property type="protein sequence ID" value="QTA90298.1"/>
    <property type="molecule type" value="Genomic_DNA"/>
</dbReference>
<reference evidence="1" key="1">
    <citation type="journal article" date="2021" name="Microb. Physiol.">
        <title>Proteogenomic Insights into the Physiology of Marine, Sulfate-Reducing, Filamentous Desulfonema limicola and Desulfonema magnum.</title>
        <authorList>
            <person name="Schnaars V."/>
            <person name="Wohlbrand L."/>
            <person name="Scheve S."/>
            <person name="Hinrichs C."/>
            <person name="Reinhardt R."/>
            <person name="Rabus R."/>
        </authorList>
    </citation>
    <scope>NUCLEOTIDE SEQUENCE</scope>
    <source>
        <strain evidence="1">4be13</strain>
    </source>
</reference>
<accession>A0A975GRT4</accession>
<name>A0A975GRT4_9BACT</name>
<dbReference type="AlphaFoldDB" id="A0A975GRT4"/>
<proteinExistence type="predicted"/>
<organism evidence="1 2">
    <name type="scientific">Desulfonema magnum</name>
    <dbReference type="NCBI Taxonomy" id="45655"/>
    <lineage>
        <taxon>Bacteria</taxon>
        <taxon>Pseudomonadati</taxon>
        <taxon>Thermodesulfobacteriota</taxon>
        <taxon>Desulfobacteria</taxon>
        <taxon>Desulfobacterales</taxon>
        <taxon>Desulfococcaceae</taxon>
        <taxon>Desulfonema</taxon>
    </lineage>
</organism>
<sequence>MFYLANAKVEFGIQKSDIRFLWSQNFTPAFHTLIIFKKS</sequence>
<protein>
    <submittedName>
        <fullName evidence="1">Uncharacterized protein</fullName>
    </submittedName>
</protein>
<dbReference type="KEGG" id="dmm:dnm_063590"/>
<dbReference type="Proteomes" id="UP000663722">
    <property type="component" value="Chromosome"/>
</dbReference>
<evidence type="ECO:0000313" key="1">
    <source>
        <dbReference type="EMBL" id="QTA90298.1"/>
    </source>
</evidence>